<evidence type="ECO:0000259" key="6">
    <source>
        <dbReference type="SMART" id="SM00528"/>
    </source>
</evidence>
<feature type="region of interest" description="Disordered" evidence="5">
    <location>
        <begin position="54"/>
        <end position="84"/>
    </location>
</feature>
<evidence type="ECO:0000256" key="3">
    <source>
        <dbReference type="ARBA" id="ARBA00022490"/>
    </source>
</evidence>
<dbReference type="GO" id="GO:0000976">
    <property type="term" value="F:transcription cis-regulatory region binding"/>
    <property type="evidence" value="ECO:0007669"/>
    <property type="project" value="TreeGrafter"/>
</dbReference>
<dbReference type="InterPro" id="IPR027444">
    <property type="entry name" value="H-NS_C_dom"/>
</dbReference>
<dbReference type="Pfam" id="PF00816">
    <property type="entry name" value="Histone_HNS"/>
    <property type="match status" value="1"/>
</dbReference>
<dbReference type="GO" id="GO:0032993">
    <property type="term" value="C:protein-DNA complex"/>
    <property type="evidence" value="ECO:0007669"/>
    <property type="project" value="TreeGrafter"/>
</dbReference>
<dbReference type="GO" id="GO:0005829">
    <property type="term" value="C:cytosol"/>
    <property type="evidence" value="ECO:0007669"/>
    <property type="project" value="TreeGrafter"/>
</dbReference>
<evidence type="ECO:0000313" key="8">
    <source>
        <dbReference type="Proteomes" id="UP000244810"/>
    </source>
</evidence>
<dbReference type="GO" id="GO:0003681">
    <property type="term" value="F:bent DNA binding"/>
    <property type="evidence" value="ECO:0007669"/>
    <property type="project" value="TreeGrafter"/>
</dbReference>
<evidence type="ECO:0000313" key="7">
    <source>
        <dbReference type="EMBL" id="PVE45501.1"/>
    </source>
</evidence>
<gene>
    <name evidence="7" type="ORF">DDE23_20995</name>
</gene>
<dbReference type="GO" id="GO:0001217">
    <property type="term" value="F:DNA-binding transcription repressor activity"/>
    <property type="evidence" value="ECO:0007669"/>
    <property type="project" value="TreeGrafter"/>
</dbReference>
<evidence type="ECO:0000256" key="5">
    <source>
        <dbReference type="SAM" id="MobiDB-lite"/>
    </source>
</evidence>
<accession>A0A2T7ULJ6</accession>
<evidence type="ECO:0000256" key="1">
    <source>
        <dbReference type="ARBA" id="ARBA00004453"/>
    </source>
</evidence>
<evidence type="ECO:0000256" key="2">
    <source>
        <dbReference type="ARBA" id="ARBA00010610"/>
    </source>
</evidence>
<dbReference type="Gene3D" id="4.10.430.10">
    <property type="entry name" value="Histone-like protein H-NS, C-terminal domain"/>
    <property type="match status" value="1"/>
</dbReference>
<dbReference type="Proteomes" id="UP000244810">
    <property type="component" value="Unassembled WGS sequence"/>
</dbReference>
<protein>
    <submittedName>
        <fullName evidence="7">Transcriptional regulator</fullName>
    </submittedName>
</protein>
<proteinExistence type="inferred from homology"/>
<organism evidence="7 8">
    <name type="scientific">Pararhodobacter aggregans</name>
    <dbReference type="NCBI Taxonomy" id="404875"/>
    <lineage>
        <taxon>Bacteria</taxon>
        <taxon>Pseudomonadati</taxon>
        <taxon>Pseudomonadota</taxon>
        <taxon>Alphaproteobacteria</taxon>
        <taxon>Rhodobacterales</taxon>
        <taxon>Paracoccaceae</taxon>
        <taxon>Pararhodobacter</taxon>
    </lineage>
</organism>
<evidence type="ECO:0000256" key="4">
    <source>
        <dbReference type="ARBA" id="ARBA00023125"/>
    </source>
</evidence>
<keyword evidence="8" id="KW-1185">Reference proteome</keyword>
<dbReference type="OrthoDB" id="5297879at2"/>
<reference evidence="7 8" key="1">
    <citation type="journal article" date="2011" name="Syst. Appl. Microbiol.">
        <title>Defluviimonas denitrificans gen. nov., sp. nov., and Pararhodobacter aggregans gen. nov., sp. nov., non-phototrophic Rhodobacteraceae from the biofilter of a marine aquaculture.</title>
        <authorList>
            <person name="Foesel B.U."/>
            <person name="Drake H.L."/>
            <person name="Schramm A."/>
        </authorList>
    </citation>
    <scope>NUCLEOTIDE SEQUENCE [LARGE SCALE GENOMIC DNA]</scope>
    <source>
        <strain evidence="7 8">D1-19</strain>
    </source>
</reference>
<dbReference type="EMBL" id="QDDR01000014">
    <property type="protein sequence ID" value="PVE45501.1"/>
    <property type="molecule type" value="Genomic_DNA"/>
</dbReference>
<comment type="subcellular location">
    <subcellularLocation>
        <location evidence="1">Cytoplasm</location>
        <location evidence="1">Nucleoid</location>
    </subcellularLocation>
</comment>
<sequence>MIELESLSLKELKQLQKDVDAAITEFKDRERRKALAEVEAFARERGLTAADLTELSSKRTRKSAAPKYANPADPSQTWTGRGRRPRWVEAAFAEGKTLDDMAI</sequence>
<comment type="caution">
    <text evidence="7">The sequence shown here is derived from an EMBL/GenBank/DDBJ whole genome shotgun (WGS) entry which is preliminary data.</text>
</comment>
<dbReference type="SUPFAM" id="SSF81273">
    <property type="entry name" value="H-NS histone-like proteins"/>
    <property type="match status" value="1"/>
</dbReference>
<keyword evidence="3" id="KW-0963">Cytoplasm</keyword>
<dbReference type="InterPro" id="IPR037150">
    <property type="entry name" value="H-NS_C_dom_sf"/>
</dbReference>
<keyword evidence="4" id="KW-0238">DNA-binding</keyword>
<dbReference type="AlphaFoldDB" id="A0A2T7ULJ6"/>
<comment type="similarity">
    <text evidence="2">Belongs to the histone-like protein H-NS family.</text>
</comment>
<dbReference type="GO" id="GO:0009295">
    <property type="term" value="C:nucleoid"/>
    <property type="evidence" value="ECO:0007669"/>
    <property type="project" value="UniProtKB-SubCell"/>
</dbReference>
<dbReference type="SMART" id="SM00528">
    <property type="entry name" value="HNS"/>
    <property type="match status" value="1"/>
</dbReference>
<dbReference type="GO" id="GO:0003680">
    <property type="term" value="F:minor groove of adenine-thymine-rich DNA binding"/>
    <property type="evidence" value="ECO:0007669"/>
    <property type="project" value="TreeGrafter"/>
</dbReference>
<name>A0A2T7ULJ6_9RHOB</name>
<dbReference type="RefSeq" id="WP_107754388.1">
    <property type="nucleotide sequence ID" value="NZ_JBLWSZ010000010.1"/>
</dbReference>
<dbReference type="PANTHER" id="PTHR38097:SF2">
    <property type="entry name" value="DNA-BINDING PROTEIN STPA"/>
    <property type="match status" value="1"/>
</dbReference>
<dbReference type="PANTHER" id="PTHR38097">
    <property type="match status" value="1"/>
</dbReference>
<feature type="domain" description="DNA-binding protein H-NS-like C-terminal" evidence="6">
    <location>
        <begin position="58"/>
        <end position="103"/>
    </location>
</feature>